<organism evidence="1 2">
    <name type="scientific">Labeo rohita</name>
    <name type="common">Indian major carp</name>
    <name type="synonym">Cyprinus rohita</name>
    <dbReference type="NCBI Taxonomy" id="84645"/>
    <lineage>
        <taxon>Eukaryota</taxon>
        <taxon>Metazoa</taxon>
        <taxon>Chordata</taxon>
        <taxon>Craniata</taxon>
        <taxon>Vertebrata</taxon>
        <taxon>Euteleostomi</taxon>
        <taxon>Actinopterygii</taxon>
        <taxon>Neopterygii</taxon>
        <taxon>Teleostei</taxon>
        <taxon>Ostariophysi</taxon>
        <taxon>Cypriniformes</taxon>
        <taxon>Cyprinidae</taxon>
        <taxon>Labeoninae</taxon>
        <taxon>Labeonini</taxon>
        <taxon>Labeo</taxon>
    </lineage>
</organism>
<dbReference type="Proteomes" id="UP000290572">
    <property type="component" value="Unassembled WGS sequence"/>
</dbReference>
<dbReference type="EMBL" id="QBIY01011292">
    <property type="protein sequence ID" value="RXN33146.1"/>
    <property type="molecule type" value="Genomic_DNA"/>
</dbReference>
<name>A0A498NN03_LABRO</name>
<comment type="caution">
    <text evidence="1">The sequence shown here is derived from an EMBL/GenBank/DDBJ whole genome shotgun (WGS) entry which is preliminary data.</text>
</comment>
<accession>A0A498NN03</accession>
<proteinExistence type="predicted"/>
<keyword evidence="2" id="KW-1185">Reference proteome</keyword>
<gene>
    <name evidence="1" type="ORF">ROHU_015745</name>
</gene>
<dbReference type="AlphaFoldDB" id="A0A498NN03"/>
<evidence type="ECO:0000313" key="2">
    <source>
        <dbReference type="Proteomes" id="UP000290572"/>
    </source>
</evidence>
<reference evidence="1 2" key="1">
    <citation type="submission" date="2018-03" db="EMBL/GenBank/DDBJ databases">
        <title>Draft genome sequence of Rohu Carp (Labeo rohita).</title>
        <authorList>
            <person name="Das P."/>
            <person name="Kushwaha B."/>
            <person name="Joshi C.G."/>
            <person name="Kumar D."/>
            <person name="Nagpure N.S."/>
            <person name="Sahoo L."/>
            <person name="Das S.P."/>
            <person name="Bit A."/>
            <person name="Patnaik S."/>
            <person name="Meher P.K."/>
            <person name="Jayasankar P."/>
            <person name="Koringa P.G."/>
            <person name="Patel N.V."/>
            <person name="Hinsu A.T."/>
            <person name="Kumar R."/>
            <person name="Pandey M."/>
            <person name="Agarwal S."/>
            <person name="Srivastava S."/>
            <person name="Singh M."/>
            <person name="Iquebal M.A."/>
            <person name="Jaiswal S."/>
            <person name="Angadi U.B."/>
            <person name="Kumar N."/>
            <person name="Raza M."/>
            <person name="Shah T.M."/>
            <person name="Rai A."/>
            <person name="Jena J.K."/>
        </authorList>
    </citation>
    <scope>NUCLEOTIDE SEQUENCE [LARGE SCALE GENOMIC DNA]</scope>
    <source>
        <strain evidence="1">DASCIFA01</strain>
        <tissue evidence="1">Testis</tissue>
    </source>
</reference>
<evidence type="ECO:0000313" key="1">
    <source>
        <dbReference type="EMBL" id="RXN33146.1"/>
    </source>
</evidence>
<sequence length="84" mass="9376">MLQSRKRINGSLVDPPDSAKILAFSILKASNSITRLLSRRQAQHAFSHLTTRGRVAVQHIPQSVCMWRLERDAGKRLVIALSNG</sequence>
<protein>
    <submittedName>
        <fullName evidence="1">Uncharacterized protein</fullName>
    </submittedName>
</protein>